<dbReference type="GO" id="GO:0006281">
    <property type="term" value="P:DNA repair"/>
    <property type="evidence" value="ECO:0007669"/>
    <property type="project" value="InterPro"/>
</dbReference>
<evidence type="ECO:0000313" key="9">
    <source>
        <dbReference type="EMBL" id="HEN41681.1"/>
    </source>
</evidence>
<dbReference type="PANTHER" id="PTHR30255:SF2">
    <property type="entry name" value="SINGLE-STRANDED-DNA-SPECIFIC EXONUCLEASE RECJ"/>
    <property type="match status" value="1"/>
</dbReference>
<gene>
    <name evidence="9" type="primary">recJ</name>
    <name evidence="9" type="ORF">ENQ87_04770</name>
</gene>
<dbReference type="EMBL" id="DSOV01000016">
    <property type="protein sequence ID" value="HEN41681.1"/>
    <property type="molecule type" value="Genomic_DNA"/>
</dbReference>
<evidence type="ECO:0000259" key="6">
    <source>
        <dbReference type="Pfam" id="PF01368"/>
    </source>
</evidence>
<dbReference type="AlphaFoldDB" id="A0A831XLH0"/>
<feature type="domain" description="DHHA1" evidence="7">
    <location>
        <begin position="361"/>
        <end position="450"/>
    </location>
</feature>
<dbReference type="GO" id="GO:0008409">
    <property type="term" value="F:5'-3' exonuclease activity"/>
    <property type="evidence" value="ECO:0007669"/>
    <property type="project" value="InterPro"/>
</dbReference>
<protein>
    <recommendedName>
        <fullName evidence="2">Single-stranded-DNA-specific exonuclease RecJ</fullName>
    </recommendedName>
</protein>
<dbReference type="Pfam" id="PF01368">
    <property type="entry name" value="DHH"/>
    <property type="match status" value="1"/>
</dbReference>
<evidence type="ECO:0000256" key="1">
    <source>
        <dbReference type="ARBA" id="ARBA00005915"/>
    </source>
</evidence>
<keyword evidence="3" id="KW-0540">Nuclease</keyword>
<dbReference type="Gene3D" id="3.10.310.30">
    <property type="match status" value="1"/>
</dbReference>
<feature type="domain" description="DDH" evidence="6">
    <location>
        <begin position="84"/>
        <end position="239"/>
    </location>
</feature>
<feature type="domain" description="RecJ OB" evidence="8">
    <location>
        <begin position="465"/>
        <end position="567"/>
    </location>
</feature>
<dbReference type="InterPro" id="IPR051673">
    <property type="entry name" value="SSDNA_exonuclease_RecJ"/>
</dbReference>
<evidence type="ECO:0000259" key="7">
    <source>
        <dbReference type="Pfam" id="PF02272"/>
    </source>
</evidence>
<dbReference type="SUPFAM" id="SSF64182">
    <property type="entry name" value="DHH phosphoesterases"/>
    <property type="match status" value="1"/>
</dbReference>
<dbReference type="NCBIfam" id="TIGR00644">
    <property type="entry name" value="recJ"/>
    <property type="match status" value="1"/>
</dbReference>
<dbReference type="GO" id="GO:0006310">
    <property type="term" value="P:DNA recombination"/>
    <property type="evidence" value="ECO:0007669"/>
    <property type="project" value="InterPro"/>
</dbReference>
<keyword evidence="4" id="KW-0378">Hydrolase</keyword>
<dbReference type="GO" id="GO:0003676">
    <property type="term" value="F:nucleic acid binding"/>
    <property type="evidence" value="ECO:0007669"/>
    <property type="project" value="InterPro"/>
</dbReference>
<sequence length="578" mass="61334">MKAVAARRWTLRDHDGEAARIIAAELAIDPAVASLLAARGVRDGSSARRFLASSLADVRDPLLLKGMGEAVDRLVLARSRGETVCVYGDYDVDGVTATALLTSFFRQIGIRCFYYIPNRLEEGYGLSADGLRRAAGKAQVVVSVDCGVNAVAEAELAARLGLDLIITDHHTPGPVMPNACAVINPLQPGCSYPFKSLAGVGVAFNLVVALRGRLREEGAFAGGGEPNLREYLDLVALGTIADVVPLTEENRIFVKYGLRELSISARPGVKALKEVAGVTGSVSCGAVGFRLAPRLNAAGRLEDAARGVELLLETDPVRAAAIAAELDASNAERQAIEREILADAMALVEGKPDMAGRKSIVLASGAWHPGVIGIVASRMVDIFHRPTVLIALQEGEGRGSGRSIPGFHLYDALDACAEHLTKFGGHRYAAGLSLDESALERFVDRFEEVAAGRLSPDDLVPVLRVDAELAPRQVTAELADAISSLEPFGPGNPEPLFILSGAEIVEQRPVGSNHLKMRLFKGGRIFDAIGFNLAEAGPRLCGAVDLAFSLGWNEWNGRKSLQLTLKDIRVSCQGGGPC</sequence>
<keyword evidence="5 9" id="KW-0269">Exonuclease</keyword>
<dbReference type="InterPro" id="IPR001667">
    <property type="entry name" value="DDH_dom"/>
</dbReference>
<proteinExistence type="inferred from homology"/>
<reference evidence="9" key="1">
    <citation type="journal article" date="2020" name="mSystems">
        <title>Genome- and Community-Level Interaction Insights into Carbon Utilization and Element Cycling Functions of Hydrothermarchaeota in Hydrothermal Sediment.</title>
        <authorList>
            <person name="Zhou Z."/>
            <person name="Liu Y."/>
            <person name="Xu W."/>
            <person name="Pan J."/>
            <person name="Luo Z.H."/>
            <person name="Li M."/>
        </authorList>
    </citation>
    <scope>NUCLEOTIDE SEQUENCE [LARGE SCALE GENOMIC DNA]</scope>
    <source>
        <strain evidence="9">SpSt-349</strain>
    </source>
</reference>
<dbReference type="Pfam" id="PF02272">
    <property type="entry name" value="DHHA1"/>
    <property type="match status" value="1"/>
</dbReference>
<evidence type="ECO:0000259" key="8">
    <source>
        <dbReference type="Pfam" id="PF17768"/>
    </source>
</evidence>
<comment type="caution">
    <text evidence="9">The sequence shown here is derived from an EMBL/GenBank/DDBJ whole genome shotgun (WGS) entry which is preliminary data.</text>
</comment>
<accession>A0A831XLH0</accession>
<name>A0A831XLH0_GEOME</name>
<comment type="similarity">
    <text evidence="1">Belongs to the RecJ family.</text>
</comment>
<evidence type="ECO:0000256" key="3">
    <source>
        <dbReference type="ARBA" id="ARBA00022722"/>
    </source>
</evidence>
<dbReference type="InterPro" id="IPR041122">
    <property type="entry name" value="RecJ_OB"/>
</dbReference>
<dbReference type="Gene3D" id="3.90.1640.30">
    <property type="match status" value="1"/>
</dbReference>
<dbReference type="PANTHER" id="PTHR30255">
    <property type="entry name" value="SINGLE-STRANDED-DNA-SPECIFIC EXONUCLEASE RECJ"/>
    <property type="match status" value="1"/>
</dbReference>
<dbReference type="InterPro" id="IPR004610">
    <property type="entry name" value="RecJ"/>
</dbReference>
<dbReference type="InterPro" id="IPR038763">
    <property type="entry name" value="DHH_sf"/>
</dbReference>
<evidence type="ECO:0000256" key="2">
    <source>
        <dbReference type="ARBA" id="ARBA00019841"/>
    </source>
</evidence>
<dbReference type="Pfam" id="PF17768">
    <property type="entry name" value="RecJ_OB"/>
    <property type="match status" value="1"/>
</dbReference>
<organism evidence="9">
    <name type="scientific">Geobacter metallireducens</name>
    <dbReference type="NCBI Taxonomy" id="28232"/>
    <lineage>
        <taxon>Bacteria</taxon>
        <taxon>Pseudomonadati</taxon>
        <taxon>Thermodesulfobacteriota</taxon>
        <taxon>Desulfuromonadia</taxon>
        <taxon>Geobacterales</taxon>
        <taxon>Geobacteraceae</taxon>
        <taxon>Geobacter</taxon>
    </lineage>
</organism>
<evidence type="ECO:0000256" key="5">
    <source>
        <dbReference type="ARBA" id="ARBA00022839"/>
    </source>
</evidence>
<evidence type="ECO:0000256" key="4">
    <source>
        <dbReference type="ARBA" id="ARBA00022801"/>
    </source>
</evidence>
<dbReference type="InterPro" id="IPR003156">
    <property type="entry name" value="DHHA1_dom"/>
</dbReference>